<dbReference type="eggNOG" id="ENOG502QUJS">
    <property type="taxonomic scope" value="Eukaryota"/>
</dbReference>
<comment type="subcellular location">
    <subcellularLocation>
        <location evidence="1">Membrane</location>
        <topology evidence="1">Multi-pass membrane protein</topology>
    </subcellularLocation>
</comment>
<evidence type="ECO:0000256" key="4">
    <source>
        <dbReference type="ARBA" id="ARBA00022989"/>
    </source>
</evidence>
<feature type="transmembrane region" description="Helical" evidence="6">
    <location>
        <begin position="190"/>
        <end position="210"/>
    </location>
</feature>
<dbReference type="PANTHER" id="PTHR31123">
    <property type="entry name" value="ACCUMULATION OF DYADS PROTEIN 2-RELATED"/>
    <property type="match status" value="1"/>
</dbReference>
<proteinExistence type="inferred from homology"/>
<dbReference type="AlphaFoldDB" id="A3LT17"/>
<dbReference type="KEGG" id="pic:PICST_35800"/>
<dbReference type="EMBL" id="CP000498">
    <property type="protein sequence ID" value="ABN66333.1"/>
    <property type="molecule type" value="Genomic_DNA"/>
</dbReference>
<dbReference type="NCBIfam" id="NF038013">
    <property type="entry name" value="AceTr_1"/>
    <property type="match status" value="1"/>
</dbReference>
<dbReference type="Proteomes" id="UP000002258">
    <property type="component" value="Chromosome 4"/>
</dbReference>
<dbReference type="OMA" id="GAFWATW"/>
<reference evidence="7 8" key="1">
    <citation type="journal article" date="2007" name="Nat. Biotechnol.">
        <title>Genome sequence of the lignocellulose-bioconverting and xylose-fermenting yeast Pichia stipitis.</title>
        <authorList>
            <person name="Jeffries T.W."/>
            <person name="Grigoriev I.V."/>
            <person name="Grimwood J."/>
            <person name="Laplaza J.M."/>
            <person name="Aerts A."/>
            <person name="Salamov A."/>
            <person name="Schmutz J."/>
            <person name="Lindquist E."/>
            <person name="Dehal P."/>
            <person name="Shapiro H."/>
            <person name="Jin Y.S."/>
            <person name="Passoth V."/>
            <person name="Richardson P.M."/>
        </authorList>
    </citation>
    <scope>NUCLEOTIDE SEQUENCE [LARGE SCALE GENOMIC DNA]</scope>
    <source>
        <strain evidence="8">ATCC 58785 / CBS 6054 / NBRC 10063 / NRRL Y-11545</strain>
    </source>
</reference>
<keyword evidence="8" id="KW-1185">Reference proteome</keyword>
<dbReference type="InterPro" id="IPR051633">
    <property type="entry name" value="AceTr"/>
</dbReference>
<dbReference type="RefSeq" id="XP_001384362.1">
    <property type="nucleotide sequence ID" value="XM_001384325.1"/>
</dbReference>
<keyword evidence="5 6" id="KW-0472">Membrane</keyword>
<comment type="similarity">
    <text evidence="2">Belongs to the acetate uptake transporter (AceTr) (TC 2.A.96) family.</text>
</comment>
<evidence type="ECO:0000313" key="7">
    <source>
        <dbReference type="EMBL" id="ABN66333.1"/>
    </source>
</evidence>
<name>A3LT17_PICST</name>
<dbReference type="OrthoDB" id="3648309at2759"/>
<dbReference type="Pfam" id="PF01184">
    <property type="entry name" value="Gpr1_Fun34_YaaH"/>
    <property type="match status" value="1"/>
</dbReference>
<keyword evidence="4 6" id="KW-1133">Transmembrane helix</keyword>
<dbReference type="InParanoid" id="A3LT17"/>
<dbReference type="GO" id="GO:0005886">
    <property type="term" value="C:plasma membrane"/>
    <property type="evidence" value="ECO:0007669"/>
    <property type="project" value="TreeGrafter"/>
</dbReference>
<evidence type="ECO:0000256" key="3">
    <source>
        <dbReference type="ARBA" id="ARBA00022692"/>
    </source>
</evidence>
<gene>
    <name evidence="7" type="ORF">PICST_35800</name>
</gene>
<dbReference type="STRING" id="322104.A3LT17"/>
<dbReference type="HOGENOM" id="CLU_051062_0_0_1"/>
<dbReference type="PANTHER" id="PTHR31123:SF1">
    <property type="entry name" value="ACCUMULATION OF DYADS PROTEIN 2-RELATED"/>
    <property type="match status" value="1"/>
</dbReference>
<dbReference type="GeneID" id="4838946"/>
<evidence type="ECO:0000256" key="5">
    <source>
        <dbReference type="ARBA" id="ARBA00023136"/>
    </source>
</evidence>
<evidence type="ECO:0000256" key="6">
    <source>
        <dbReference type="SAM" id="Phobius"/>
    </source>
</evidence>
<evidence type="ECO:0000313" key="8">
    <source>
        <dbReference type="Proteomes" id="UP000002258"/>
    </source>
</evidence>
<organism evidence="7 8">
    <name type="scientific">Scheffersomyces stipitis (strain ATCC 58785 / CBS 6054 / NBRC 10063 / NRRL Y-11545)</name>
    <name type="common">Yeast</name>
    <name type="synonym">Pichia stipitis</name>
    <dbReference type="NCBI Taxonomy" id="322104"/>
    <lineage>
        <taxon>Eukaryota</taxon>
        <taxon>Fungi</taxon>
        <taxon>Dikarya</taxon>
        <taxon>Ascomycota</taxon>
        <taxon>Saccharomycotina</taxon>
        <taxon>Pichiomycetes</taxon>
        <taxon>Debaryomycetaceae</taxon>
        <taxon>Scheffersomyces</taxon>
    </lineage>
</organism>
<keyword evidence="3 6" id="KW-0812">Transmembrane</keyword>
<sequence length="264" mass="28066">MSSIESNASNNKAESLSNDDSVPYKTVTYSGEGNEYVIIDGKKYLRHELMTAFGGTFNPGLAPYPKHQFGNAAALGLASFAVTTMVLGLFYSGAMGISTPNVVVSMCVFYGGAVELLAGVWEMAIGNTFAGTVFVSFGAFWISFGVIFIEAFGIASAYADDPAQFGNAVGIYLIGWAFFTFMMLTLVLKATWPFIALFVTLDTAFILLAAGNMTGNAHVVKAGGIFACITASCGFWIMYAGVSVPTNSYLHLPVMQVPIIGSKR</sequence>
<dbReference type="GO" id="GO:0015123">
    <property type="term" value="F:acetate transmembrane transporter activity"/>
    <property type="evidence" value="ECO:0007669"/>
    <property type="project" value="TreeGrafter"/>
</dbReference>
<protein>
    <submittedName>
        <fullName evidence="7">Uncharacterized protein</fullName>
    </submittedName>
</protein>
<feature type="transmembrane region" description="Helical" evidence="6">
    <location>
        <begin position="222"/>
        <end position="242"/>
    </location>
</feature>
<feature type="transmembrane region" description="Helical" evidence="6">
    <location>
        <begin position="133"/>
        <end position="158"/>
    </location>
</feature>
<feature type="transmembrane region" description="Helical" evidence="6">
    <location>
        <begin position="102"/>
        <end position="121"/>
    </location>
</feature>
<evidence type="ECO:0000256" key="1">
    <source>
        <dbReference type="ARBA" id="ARBA00004141"/>
    </source>
</evidence>
<feature type="transmembrane region" description="Helical" evidence="6">
    <location>
        <begin position="165"/>
        <end position="184"/>
    </location>
</feature>
<evidence type="ECO:0000256" key="2">
    <source>
        <dbReference type="ARBA" id="ARBA00005587"/>
    </source>
</evidence>
<accession>A3LT17</accession>
<dbReference type="InterPro" id="IPR000791">
    <property type="entry name" value="Gpr1/Fun34/SatP-like"/>
</dbReference>
<feature type="transmembrane region" description="Helical" evidence="6">
    <location>
        <begin position="69"/>
        <end position="90"/>
    </location>
</feature>